<evidence type="ECO:0000256" key="1">
    <source>
        <dbReference type="SAM" id="SignalP"/>
    </source>
</evidence>
<gene>
    <name evidence="3" type="primary">LOC116296724</name>
</gene>
<dbReference type="InParanoid" id="A0A6P8HW71"/>
<keyword evidence="2" id="KW-1185">Reference proteome</keyword>
<feature type="signal peptide" evidence="1">
    <location>
        <begin position="1"/>
        <end position="15"/>
    </location>
</feature>
<protein>
    <submittedName>
        <fullName evidence="3">Uncharacterized protein LOC116296724</fullName>
    </submittedName>
</protein>
<evidence type="ECO:0000313" key="3">
    <source>
        <dbReference type="RefSeq" id="XP_031560654.1"/>
    </source>
</evidence>
<dbReference type="OrthoDB" id="5948559at2759"/>
<evidence type="ECO:0000313" key="2">
    <source>
        <dbReference type="Proteomes" id="UP000515163"/>
    </source>
</evidence>
<dbReference type="AlphaFoldDB" id="A0A6P8HW71"/>
<dbReference type="RefSeq" id="XP_031560654.1">
    <property type="nucleotide sequence ID" value="XM_031704794.1"/>
</dbReference>
<dbReference type="Proteomes" id="UP000515163">
    <property type="component" value="Unplaced"/>
</dbReference>
<proteinExistence type="predicted"/>
<keyword evidence="1" id="KW-0732">Signal</keyword>
<reference evidence="3" key="1">
    <citation type="submission" date="2025-08" db="UniProtKB">
        <authorList>
            <consortium name="RefSeq"/>
        </authorList>
    </citation>
    <scope>IDENTIFICATION</scope>
    <source>
        <tissue evidence="3">Tentacle</tissue>
    </source>
</reference>
<organism evidence="2 3">
    <name type="scientific">Actinia tenebrosa</name>
    <name type="common">Australian red waratah sea anemone</name>
    <dbReference type="NCBI Taxonomy" id="6105"/>
    <lineage>
        <taxon>Eukaryota</taxon>
        <taxon>Metazoa</taxon>
        <taxon>Cnidaria</taxon>
        <taxon>Anthozoa</taxon>
        <taxon>Hexacorallia</taxon>
        <taxon>Actiniaria</taxon>
        <taxon>Actiniidae</taxon>
        <taxon>Actinia</taxon>
    </lineage>
</organism>
<dbReference type="GeneID" id="116296724"/>
<dbReference type="KEGG" id="aten:116296724"/>
<sequence length="317" mass="36763">MLSFIFLIFLLLGSATNEKEGLFQSVLVMAVKQNGNEFQGFFQVNQTYEIRFIIRNDFMYLRKMRGQDLVLFYQYSPDVHYLKVFDSGILRYKSKEFSLPFDTPQEGLLKCLRKCIRTKLKDIESFSRFLRAKRSFRTPQQRLSWSEVVILANMSEAVAQRMLYASKVQKQLIQRFHLLVQGLVNAVGPPLHTIKPSTRANLYSKAVLSDTDFPAASDYAEAPKTENTTSRYHSNHSLSSCSDMRYTSYQTHCFGMCGSYCWCWPWVCGDCCLHKGCLQHDICCQKRGYLSIYCFSPWVFGFDCENGYLGYPECLYT</sequence>
<accession>A0A6P8HW71</accession>
<feature type="chain" id="PRO_5028130611" evidence="1">
    <location>
        <begin position="16"/>
        <end position="317"/>
    </location>
</feature>
<name>A0A6P8HW71_ACTTE</name>